<dbReference type="AlphaFoldDB" id="A0A0F9T1P4"/>
<accession>A0A0F9T1P4</accession>
<organism evidence="1">
    <name type="scientific">marine sediment metagenome</name>
    <dbReference type="NCBI Taxonomy" id="412755"/>
    <lineage>
        <taxon>unclassified sequences</taxon>
        <taxon>metagenomes</taxon>
        <taxon>ecological metagenomes</taxon>
    </lineage>
</organism>
<name>A0A0F9T1P4_9ZZZZ</name>
<comment type="caution">
    <text evidence="1">The sequence shown here is derived from an EMBL/GenBank/DDBJ whole genome shotgun (WGS) entry which is preliminary data.</text>
</comment>
<sequence>MTEPRLHLYRRDARQIGRMAQEIERQADVCERHIEEHGEAEALRFALMQRLADDLRKVAKRGAKRYWKARGE</sequence>
<proteinExistence type="predicted"/>
<protein>
    <submittedName>
        <fullName evidence="1">Uncharacterized protein</fullName>
    </submittedName>
</protein>
<gene>
    <name evidence="1" type="ORF">LCGC14_0382340</name>
</gene>
<dbReference type="EMBL" id="LAZR01000313">
    <property type="protein sequence ID" value="KKN75235.1"/>
    <property type="molecule type" value="Genomic_DNA"/>
</dbReference>
<reference evidence="1" key="1">
    <citation type="journal article" date="2015" name="Nature">
        <title>Complex archaea that bridge the gap between prokaryotes and eukaryotes.</title>
        <authorList>
            <person name="Spang A."/>
            <person name="Saw J.H."/>
            <person name="Jorgensen S.L."/>
            <person name="Zaremba-Niedzwiedzka K."/>
            <person name="Martijn J."/>
            <person name="Lind A.E."/>
            <person name="van Eijk R."/>
            <person name="Schleper C."/>
            <person name="Guy L."/>
            <person name="Ettema T.J."/>
        </authorList>
    </citation>
    <scope>NUCLEOTIDE SEQUENCE</scope>
</reference>
<evidence type="ECO:0000313" key="1">
    <source>
        <dbReference type="EMBL" id="KKN75235.1"/>
    </source>
</evidence>